<dbReference type="InterPro" id="IPR009057">
    <property type="entry name" value="Homeodomain-like_sf"/>
</dbReference>
<dbReference type="InterPro" id="IPR002514">
    <property type="entry name" value="Transposase_8"/>
</dbReference>
<protein>
    <recommendedName>
        <fullName evidence="2">Transposase</fullName>
    </recommendedName>
</protein>
<dbReference type="Gene3D" id="1.10.10.60">
    <property type="entry name" value="Homeodomain-like"/>
    <property type="match status" value="1"/>
</dbReference>
<comment type="caution">
    <text evidence="1">The sequence shown here is derived from an EMBL/GenBank/DDBJ whole genome shotgun (WGS) entry which is preliminary data.</text>
</comment>
<dbReference type="GO" id="GO:0004803">
    <property type="term" value="F:transposase activity"/>
    <property type="evidence" value="ECO:0007669"/>
    <property type="project" value="InterPro"/>
</dbReference>
<dbReference type="SUPFAM" id="SSF46689">
    <property type="entry name" value="Homeodomain-like"/>
    <property type="match status" value="1"/>
</dbReference>
<dbReference type="AlphaFoldDB" id="A0A0F9BIL0"/>
<name>A0A0F9BIL0_9ZZZZ</name>
<evidence type="ECO:0008006" key="2">
    <source>
        <dbReference type="Google" id="ProtNLM"/>
    </source>
</evidence>
<accession>A0A0F9BIL0</accession>
<dbReference type="GO" id="GO:0006313">
    <property type="term" value="P:DNA transposition"/>
    <property type="evidence" value="ECO:0007669"/>
    <property type="project" value="InterPro"/>
</dbReference>
<dbReference type="GO" id="GO:0003677">
    <property type="term" value="F:DNA binding"/>
    <property type="evidence" value="ECO:0007669"/>
    <property type="project" value="InterPro"/>
</dbReference>
<dbReference type="InterPro" id="IPR052546">
    <property type="entry name" value="Transposase_8_domain"/>
</dbReference>
<organism evidence="1">
    <name type="scientific">marine sediment metagenome</name>
    <dbReference type="NCBI Taxonomy" id="412755"/>
    <lineage>
        <taxon>unclassified sequences</taxon>
        <taxon>metagenomes</taxon>
        <taxon>ecological metagenomes</taxon>
    </lineage>
</organism>
<evidence type="ECO:0000313" key="1">
    <source>
        <dbReference type="EMBL" id="KKL21670.1"/>
    </source>
</evidence>
<sequence>MKKKRFSEDQIVRILREAEITGISVAEVAKKQGISEQTYYRWKRKFGEMEVSEVRRLGELEKENSRLKRLLADRDLEVDAMKEVLRGNF</sequence>
<dbReference type="PANTHER" id="PTHR33609">
    <property type="entry name" value="LOW CALCIUM RESPONSE LOCUS PROTEIN S"/>
    <property type="match status" value="1"/>
</dbReference>
<dbReference type="EMBL" id="LAZR01037642">
    <property type="protein sequence ID" value="KKL21670.1"/>
    <property type="molecule type" value="Genomic_DNA"/>
</dbReference>
<reference evidence="1" key="1">
    <citation type="journal article" date="2015" name="Nature">
        <title>Complex archaea that bridge the gap between prokaryotes and eukaryotes.</title>
        <authorList>
            <person name="Spang A."/>
            <person name="Saw J.H."/>
            <person name="Jorgensen S.L."/>
            <person name="Zaremba-Niedzwiedzka K."/>
            <person name="Martijn J."/>
            <person name="Lind A.E."/>
            <person name="van Eijk R."/>
            <person name="Schleper C."/>
            <person name="Guy L."/>
            <person name="Ettema T.J."/>
        </authorList>
    </citation>
    <scope>NUCLEOTIDE SEQUENCE</scope>
</reference>
<proteinExistence type="predicted"/>
<gene>
    <name evidence="1" type="ORF">LCGC14_2443120</name>
</gene>
<dbReference type="Pfam" id="PF01527">
    <property type="entry name" value="HTH_Tnp_1"/>
    <property type="match status" value="1"/>
</dbReference>
<dbReference type="PANTHER" id="PTHR33609:SF1">
    <property type="entry name" value="TRANSPOSASE"/>
    <property type="match status" value="1"/>
</dbReference>